<keyword evidence="8 15" id="KW-0819">tRNA processing</keyword>
<name>A0A1E3QJ85_9ASCO</name>
<dbReference type="GO" id="GO:0002128">
    <property type="term" value="P:tRNA nucleoside ribose methylation"/>
    <property type="evidence" value="ECO:0007669"/>
    <property type="project" value="EnsemblFungi"/>
</dbReference>
<evidence type="ECO:0000256" key="15">
    <source>
        <dbReference type="RuleBase" id="RU367103"/>
    </source>
</evidence>
<keyword evidence="9 15" id="KW-0479">Metal-binding</keyword>
<dbReference type="InterPro" id="IPR039044">
    <property type="entry name" value="Trm13"/>
</dbReference>
<dbReference type="OrthoDB" id="258806at2759"/>
<evidence type="ECO:0000256" key="5">
    <source>
        <dbReference type="ARBA" id="ARBA00022603"/>
    </source>
</evidence>
<evidence type="ECO:0000256" key="10">
    <source>
        <dbReference type="ARBA" id="ARBA00022771"/>
    </source>
</evidence>
<keyword evidence="6 15" id="KW-0808">Transferase</keyword>
<evidence type="ECO:0000256" key="13">
    <source>
        <dbReference type="ARBA" id="ARBA00048635"/>
    </source>
</evidence>
<dbReference type="EC" id="2.1.1.225" evidence="3 15"/>
<dbReference type="PANTHER" id="PTHR12998">
    <property type="entry name" value="TRNA:M(4)X MODIFICATION ENZYME TRM13 HOMOLOG"/>
    <property type="match status" value="1"/>
</dbReference>
<dbReference type="PROSITE" id="PS51800">
    <property type="entry name" value="ZF_CHHC_U11_48K"/>
    <property type="match status" value="1"/>
</dbReference>
<gene>
    <name evidence="17" type="ORF">BABINDRAFT_163781</name>
</gene>
<comment type="catalytic activity">
    <reaction evidence="12 15">
        <text>cytidine(4) in tRNA(Pro) + S-adenosyl-L-methionine = 2'-O-methylcytidine(4) in tRNA(Pro) + S-adenosyl-L-homocysteine + H(+)</text>
        <dbReference type="Rhea" id="RHEA:32767"/>
        <dbReference type="Rhea" id="RHEA-COMP:10397"/>
        <dbReference type="Rhea" id="RHEA-COMP:10398"/>
        <dbReference type="ChEBI" id="CHEBI:15378"/>
        <dbReference type="ChEBI" id="CHEBI:57856"/>
        <dbReference type="ChEBI" id="CHEBI:59789"/>
        <dbReference type="ChEBI" id="CHEBI:74495"/>
        <dbReference type="ChEBI" id="CHEBI:82748"/>
        <dbReference type="EC" id="2.1.1.225"/>
    </reaction>
</comment>
<dbReference type="PANTHER" id="PTHR12998:SF0">
    <property type="entry name" value="TRNA:M(4)X MODIFICATION ENZYME TRM13 HOMOLOG"/>
    <property type="match status" value="1"/>
</dbReference>
<comment type="catalytic activity">
    <reaction evidence="14 15">
        <text>adenosine(4) in tRNA(His) + S-adenosyl-L-methionine = 2'-O-methyladenosine(4) in tRNA(His) + S-adenosyl-L-homocysteine + H(+)</text>
        <dbReference type="Rhea" id="RHEA:43196"/>
        <dbReference type="Rhea" id="RHEA-COMP:10401"/>
        <dbReference type="Rhea" id="RHEA-COMP:10402"/>
        <dbReference type="ChEBI" id="CHEBI:15378"/>
        <dbReference type="ChEBI" id="CHEBI:57856"/>
        <dbReference type="ChEBI" id="CHEBI:59789"/>
        <dbReference type="ChEBI" id="CHEBI:74411"/>
        <dbReference type="ChEBI" id="CHEBI:74477"/>
        <dbReference type="EC" id="2.1.1.225"/>
    </reaction>
</comment>
<dbReference type="Proteomes" id="UP000094336">
    <property type="component" value="Unassembled WGS sequence"/>
</dbReference>
<evidence type="ECO:0000256" key="14">
    <source>
        <dbReference type="ARBA" id="ARBA00049393"/>
    </source>
</evidence>
<comment type="function">
    <text evidence="1 15">tRNA methylase which 2'-O-methylates cytidine(4) in tRNA(Pro) and tRNA(Gly)(GCC), and adenosine(4) in tRNA(His).</text>
</comment>
<evidence type="ECO:0000256" key="8">
    <source>
        <dbReference type="ARBA" id="ARBA00022694"/>
    </source>
</evidence>
<dbReference type="InterPro" id="IPR021721">
    <property type="entry name" value="Znf_CCCH-type_TRM13"/>
</dbReference>
<feature type="domain" description="CHHC U11-48K-type" evidence="16">
    <location>
        <begin position="102"/>
        <end position="129"/>
    </location>
</feature>
<keyword evidence="11 15" id="KW-0862">Zinc</keyword>
<dbReference type="AlphaFoldDB" id="A0A1E3QJ85"/>
<proteinExistence type="inferred from homology"/>
<dbReference type="STRING" id="984486.A0A1E3QJ85"/>
<evidence type="ECO:0000256" key="11">
    <source>
        <dbReference type="ARBA" id="ARBA00022833"/>
    </source>
</evidence>
<evidence type="ECO:0000256" key="12">
    <source>
        <dbReference type="ARBA" id="ARBA00048165"/>
    </source>
</evidence>
<comment type="similarity">
    <text evidence="2 15">Belongs to the methyltransferase TRM13 family.</text>
</comment>
<keyword evidence="7 15" id="KW-0949">S-adenosyl-L-methionine</keyword>
<dbReference type="GO" id="GO:0008270">
    <property type="term" value="F:zinc ion binding"/>
    <property type="evidence" value="ECO:0007669"/>
    <property type="project" value="UniProtKB-KW"/>
</dbReference>
<comment type="catalytic activity">
    <reaction evidence="13 15">
        <text>cytidine(4) in tRNA(Gly)(GCC) + S-adenosyl-L-methionine = 2'-O-methylcytidine(4) in tRNA(Gly)(GCC) + S-adenosyl-L-homocysteine + H(+)</text>
        <dbReference type="Rhea" id="RHEA:43192"/>
        <dbReference type="Rhea" id="RHEA-COMP:10399"/>
        <dbReference type="Rhea" id="RHEA-COMP:10400"/>
        <dbReference type="ChEBI" id="CHEBI:15378"/>
        <dbReference type="ChEBI" id="CHEBI:57856"/>
        <dbReference type="ChEBI" id="CHEBI:59789"/>
        <dbReference type="ChEBI" id="CHEBI:74495"/>
        <dbReference type="ChEBI" id="CHEBI:82748"/>
        <dbReference type="EC" id="2.1.1.225"/>
    </reaction>
</comment>
<dbReference type="GeneID" id="30147949"/>
<evidence type="ECO:0000313" key="18">
    <source>
        <dbReference type="Proteomes" id="UP000094336"/>
    </source>
</evidence>
<evidence type="ECO:0000259" key="16">
    <source>
        <dbReference type="PROSITE" id="PS51800"/>
    </source>
</evidence>
<keyword evidence="18" id="KW-1185">Reference proteome</keyword>
<protein>
    <recommendedName>
        <fullName evidence="4 15">tRNA:m(4)X modification enzyme TRM13</fullName>
        <ecNumber evidence="3 15">2.1.1.225</ecNumber>
    </recommendedName>
</protein>
<evidence type="ECO:0000256" key="1">
    <source>
        <dbReference type="ARBA" id="ARBA00002267"/>
    </source>
</evidence>
<evidence type="ECO:0000256" key="4">
    <source>
        <dbReference type="ARBA" id="ARBA00015883"/>
    </source>
</evidence>
<evidence type="ECO:0000256" key="3">
    <source>
        <dbReference type="ARBA" id="ARBA00012810"/>
    </source>
</evidence>
<dbReference type="Pfam" id="PF05206">
    <property type="entry name" value="TRM13"/>
    <property type="match status" value="1"/>
</dbReference>
<dbReference type="InterPro" id="IPR022776">
    <property type="entry name" value="TRM13/UPF0224_CHHC_Znf_dom"/>
</dbReference>
<dbReference type="InterPro" id="IPR007871">
    <property type="entry name" value="Methyltransferase_TRM13"/>
</dbReference>
<evidence type="ECO:0000313" key="17">
    <source>
        <dbReference type="EMBL" id="ODQ77047.1"/>
    </source>
</evidence>
<dbReference type="EMBL" id="KV454443">
    <property type="protein sequence ID" value="ODQ77047.1"/>
    <property type="molecule type" value="Genomic_DNA"/>
</dbReference>
<dbReference type="Pfam" id="PF05253">
    <property type="entry name" value="zf-U11-48K"/>
    <property type="match status" value="1"/>
</dbReference>
<organism evidence="17 18">
    <name type="scientific">Babjeviella inositovora NRRL Y-12698</name>
    <dbReference type="NCBI Taxonomy" id="984486"/>
    <lineage>
        <taxon>Eukaryota</taxon>
        <taxon>Fungi</taxon>
        <taxon>Dikarya</taxon>
        <taxon>Ascomycota</taxon>
        <taxon>Saccharomycotina</taxon>
        <taxon>Pichiomycetes</taxon>
        <taxon>Serinales incertae sedis</taxon>
        <taxon>Babjeviella</taxon>
    </lineage>
</organism>
<dbReference type="Pfam" id="PF11722">
    <property type="entry name" value="zf-TRM13_CCCH"/>
    <property type="match status" value="1"/>
</dbReference>
<keyword evidence="10 15" id="KW-0863">Zinc-finger</keyword>
<dbReference type="RefSeq" id="XP_018982375.1">
    <property type="nucleotide sequence ID" value="XM_019130096.1"/>
</dbReference>
<evidence type="ECO:0000256" key="6">
    <source>
        <dbReference type="ARBA" id="ARBA00022679"/>
    </source>
</evidence>
<accession>A0A1E3QJ85</accession>
<evidence type="ECO:0000256" key="9">
    <source>
        <dbReference type="ARBA" id="ARBA00022723"/>
    </source>
</evidence>
<evidence type="ECO:0000256" key="7">
    <source>
        <dbReference type="ARBA" id="ARBA00022691"/>
    </source>
</evidence>
<keyword evidence="5 15" id="KW-0489">Methyltransferase</keyword>
<dbReference type="GO" id="GO:0106050">
    <property type="term" value="F:tRNA 2'-O-methyltransferase activity"/>
    <property type="evidence" value="ECO:0007669"/>
    <property type="project" value="UniProtKB-UniRule"/>
</dbReference>
<reference evidence="18" key="1">
    <citation type="submission" date="2016-05" db="EMBL/GenBank/DDBJ databases">
        <title>Comparative genomics of biotechnologically important yeasts.</title>
        <authorList>
            <consortium name="DOE Joint Genome Institute"/>
            <person name="Riley R."/>
            <person name="Haridas S."/>
            <person name="Wolfe K.H."/>
            <person name="Lopes M.R."/>
            <person name="Hittinger C.T."/>
            <person name="Goker M."/>
            <person name="Salamov A."/>
            <person name="Wisecaver J."/>
            <person name="Long T.M."/>
            <person name="Aerts A.L."/>
            <person name="Barry K."/>
            <person name="Choi C."/>
            <person name="Clum A."/>
            <person name="Coughlan A.Y."/>
            <person name="Deshpande S."/>
            <person name="Douglass A.P."/>
            <person name="Hanson S.J."/>
            <person name="Klenk H.-P."/>
            <person name="Labutti K."/>
            <person name="Lapidus A."/>
            <person name="Lindquist E."/>
            <person name="Lipzen A."/>
            <person name="Meier-Kolthoff J.P."/>
            <person name="Ohm R.A."/>
            <person name="Otillar R.P."/>
            <person name="Pangilinan J."/>
            <person name="Peng Y."/>
            <person name="Rokas A."/>
            <person name="Rosa C.A."/>
            <person name="Scheuner C."/>
            <person name="Sibirny A.A."/>
            <person name="Slot J.C."/>
            <person name="Stielow J.B."/>
            <person name="Sun H."/>
            <person name="Kurtzman C.P."/>
            <person name="Blackwell M."/>
            <person name="Grigoriev I.V."/>
            <person name="Jeffries T.W."/>
        </authorList>
    </citation>
    <scope>NUCLEOTIDE SEQUENCE [LARGE SCALE GENOMIC DNA]</scope>
    <source>
        <strain evidence="18">NRRL Y-12698</strain>
    </source>
</reference>
<sequence length="500" mass="54917">MPVGTTEAKTAEVVVPVQTVTVSSDVTVSVSSEMGTVVGASAAKANHTSGAPSVKRQKVEQSVRLQCGFIIPRKQRQCGMTRRAGQDFCAVHSTNPETAQKRVACPQDGRHSVWEKDLQRHLLKCRVGIPNTYEVWYKENLNLPQESERAVCAANTSVASSAVTGDITAEDFAMWIPVIETVFSAFAPLPFIQHNHASLSLRLGELGNQKHAIQQASLIGHLHAEGLLVPKGDAAHIFMEFGCGRAELSRYVNQAALHHSVGPIRDGASGFVLIDRASNRNKLEQKLVKDYYEANAKCPLVQADTKKAHAPSVLRMKVDIKDLLLDEVVKMPEMAKFGDRVRFIGISKHLCGAATDLTLRCIQNSLEMVKNMRFKGLVVAMCCRHCCAYDIMLPGAKQFLTTRGLDARAFAVMMKMASWAVSGRRPGMADEDLNGHISGLTVKEREEIGLKARRIIDESRRFALESSGFDVKLCHYVERDISLENVCLIIKPKGEGSESP</sequence>
<evidence type="ECO:0000256" key="2">
    <source>
        <dbReference type="ARBA" id="ARBA00005265"/>
    </source>
</evidence>